<dbReference type="Pfam" id="PF04149">
    <property type="entry name" value="DUF397"/>
    <property type="match status" value="1"/>
</dbReference>
<name>A0ABQ3MWX9_9PSEU</name>
<dbReference type="InterPro" id="IPR007278">
    <property type="entry name" value="DUF397"/>
</dbReference>
<evidence type="ECO:0000313" key="3">
    <source>
        <dbReference type="Proteomes" id="UP000605568"/>
    </source>
</evidence>
<evidence type="ECO:0000259" key="1">
    <source>
        <dbReference type="Pfam" id="PF04149"/>
    </source>
</evidence>
<comment type="caution">
    <text evidence="2">The sequence shown here is derived from an EMBL/GenBank/DDBJ whole genome shotgun (WGS) entry which is preliminary data.</text>
</comment>
<reference evidence="3" key="1">
    <citation type="journal article" date="2019" name="Int. J. Syst. Evol. Microbiol.">
        <title>The Global Catalogue of Microorganisms (GCM) 10K type strain sequencing project: providing services to taxonomists for standard genome sequencing and annotation.</title>
        <authorList>
            <consortium name="The Broad Institute Genomics Platform"/>
            <consortium name="The Broad Institute Genome Sequencing Center for Infectious Disease"/>
            <person name="Wu L."/>
            <person name="Ma J."/>
        </authorList>
    </citation>
    <scope>NUCLEOTIDE SEQUENCE [LARGE SCALE GENOMIC DNA]</scope>
    <source>
        <strain evidence="3">CGMCC 4.7367</strain>
    </source>
</reference>
<organism evidence="2 3">
    <name type="scientific">Lentzea cavernae</name>
    <dbReference type="NCBI Taxonomy" id="2020703"/>
    <lineage>
        <taxon>Bacteria</taxon>
        <taxon>Bacillati</taxon>
        <taxon>Actinomycetota</taxon>
        <taxon>Actinomycetes</taxon>
        <taxon>Pseudonocardiales</taxon>
        <taxon>Pseudonocardiaceae</taxon>
        <taxon>Lentzea</taxon>
    </lineage>
</organism>
<keyword evidence="3" id="KW-1185">Reference proteome</keyword>
<proteinExistence type="predicted"/>
<dbReference type="RefSeq" id="WP_191305594.1">
    <property type="nucleotide sequence ID" value="NZ_BNAR01000028.1"/>
</dbReference>
<gene>
    <name evidence="2" type="ORF">GCM10017774_90480</name>
</gene>
<dbReference type="EMBL" id="BNAR01000028">
    <property type="protein sequence ID" value="GHH62508.1"/>
    <property type="molecule type" value="Genomic_DNA"/>
</dbReference>
<evidence type="ECO:0000313" key="2">
    <source>
        <dbReference type="EMBL" id="GHH62508.1"/>
    </source>
</evidence>
<sequence>MNEPTATSDIRFSTWFKSSYSQPSESACVEIRFGAGHTGVRDSKAPGSGQLEFRGGAWFQFTTWLIDGRQSGPANL</sequence>
<protein>
    <recommendedName>
        <fullName evidence="1">DUF397 domain-containing protein</fullName>
    </recommendedName>
</protein>
<accession>A0ABQ3MWX9</accession>
<dbReference type="Proteomes" id="UP000605568">
    <property type="component" value="Unassembled WGS sequence"/>
</dbReference>
<feature type="domain" description="DUF397" evidence="1">
    <location>
        <begin position="14"/>
        <end position="63"/>
    </location>
</feature>